<dbReference type="OrthoDB" id="9802530at2"/>
<dbReference type="InterPro" id="IPR027417">
    <property type="entry name" value="P-loop_NTPase"/>
</dbReference>
<keyword evidence="2" id="KW-1185">Reference proteome</keyword>
<reference evidence="1 2" key="1">
    <citation type="submission" date="2016-10" db="EMBL/GenBank/DDBJ databases">
        <authorList>
            <person name="de Groot N.N."/>
        </authorList>
    </citation>
    <scope>NUCLEOTIDE SEQUENCE [LARGE SCALE GENOMIC DNA]</scope>
    <source>
        <strain evidence="1 2">SR12</strain>
    </source>
</reference>
<dbReference type="Proteomes" id="UP000199394">
    <property type="component" value="Unassembled WGS sequence"/>
</dbReference>
<name>A0A1H3X381_9FIRM</name>
<dbReference type="Gene3D" id="3.40.50.300">
    <property type="entry name" value="P-loop containing nucleotide triphosphate hydrolases"/>
    <property type="match status" value="1"/>
</dbReference>
<dbReference type="EMBL" id="FNRK01000001">
    <property type="protein sequence ID" value="SDZ93859.1"/>
    <property type="molecule type" value="Genomic_DNA"/>
</dbReference>
<proteinExistence type="predicted"/>
<organism evidence="1 2">
    <name type="scientific">Eubacterium aggregans</name>
    <dbReference type="NCBI Taxonomy" id="81409"/>
    <lineage>
        <taxon>Bacteria</taxon>
        <taxon>Bacillati</taxon>
        <taxon>Bacillota</taxon>
        <taxon>Clostridia</taxon>
        <taxon>Eubacteriales</taxon>
        <taxon>Eubacteriaceae</taxon>
        <taxon>Eubacterium</taxon>
    </lineage>
</organism>
<dbReference type="Pfam" id="PF13481">
    <property type="entry name" value="AAA_25"/>
    <property type="match status" value="1"/>
</dbReference>
<dbReference type="SUPFAM" id="SSF52540">
    <property type="entry name" value="P-loop containing nucleoside triphosphate hydrolases"/>
    <property type="match status" value="1"/>
</dbReference>
<accession>A0A1H3X381</accession>
<evidence type="ECO:0000313" key="1">
    <source>
        <dbReference type="EMBL" id="SDZ93859.1"/>
    </source>
</evidence>
<protein>
    <submittedName>
        <fullName evidence="1">AAA domain-containing protein</fullName>
    </submittedName>
</protein>
<dbReference type="AlphaFoldDB" id="A0A1H3X381"/>
<dbReference type="STRING" id="81409.SAMN04515656_101209"/>
<evidence type="ECO:0000313" key="2">
    <source>
        <dbReference type="Proteomes" id="UP000199394"/>
    </source>
</evidence>
<sequence>MEWMKEQSYQEIAEEIAGDTTLMMLPNPLKYREEFIEKAKAGGHEKLLQLYRNGLPKGTKKSDSREYFCTVCRGIASVMGDSDISLINTIFKGAKCCPEHWDSQDHNDLGTFGYNVIIEALFTESIPYSDENLNENRLKVLKLTDVTEEEAEWFINGYVPKGQATTLAGDGGSGKTSLWCSIAASVSNGYSPFFASGETDRKPQKVLFFSAEDSVQHTLKKKLRQCGANMENIITVDIADEHFKDIKFNSPLLESLVEEHRPELLIFDPIQAFIPPEMNMGYRNAMRQCLAPLIAMGEKYGVTTIVVVHANKRAGAYGRNRIADSADIWDISRSVLMTGETNEKGIRYMTQEKNNYGPLQNTVLFSIEDGVPVFKGFTDKRDRDFIQDNNYTEKIAPAKDEARAFILDYLRDGEKEVNDLDGMGKAQGHSPTALKKAKAELKKEKLIAYRTESLGKGKGTNQLIHLEGEALKYFRPLGDVKNHSI</sequence>
<gene>
    <name evidence="1" type="ORF">SAMN04515656_101209</name>
</gene>